<accession>A0ACC1QV66</accession>
<reference evidence="1" key="1">
    <citation type="submission" date="2022-07" db="EMBL/GenBank/DDBJ databases">
        <title>Genome Sequence of Lecanicillium saksenae.</title>
        <authorList>
            <person name="Buettner E."/>
        </authorList>
    </citation>
    <scope>NUCLEOTIDE SEQUENCE</scope>
    <source>
        <strain evidence="1">VT-O1</strain>
    </source>
</reference>
<evidence type="ECO:0000313" key="2">
    <source>
        <dbReference type="Proteomes" id="UP001148737"/>
    </source>
</evidence>
<evidence type="ECO:0000313" key="1">
    <source>
        <dbReference type="EMBL" id="KAJ3493824.1"/>
    </source>
</evidence>
<proteinExistence type="predicted"/>
<comment type="caution">
    <text evidence="1">The sequence shown here is derived from an EMBL/GenBank/DDBJ whole genome shotgun (WGS) entry which is preliminary data.</text>
</comment>
<dbReference type="Proteomes" id="UP001148737">
    <property type="component" value="Unassembled WGS sequence"/>
</dbReference>
<protein>
    <submittedName>
        <fullName evidence="1">Uncharacterized protein</fullName>
    </submittedName>
</protein>
<sequence>MKIDRTFRMTTSLRARQLNLASAVIAHDFGGLTGTIALGRNDASAKFSSAAALFAFASGGGRQSGESIRASDGGKQKAFDRVNIPRSVSTSNTGATPRPAAQNANARLGAFGRFRRTAAPLTILPTTSKRSSAHQPKSLLVITSTASANEAASNKQDPSLCIMSPGSPDSSPGAASPHSGRAAADEPTGQPPAKRQRQNDGSNPAPQRRQAACQPCRLRKIKCDKKRPACSICDTGGQQCKYLEDGAEKLTLETVTTTLLQRFEDLSSELASIKGLVQPRDQGPTYILSPEVSERTAPIPTPSSIHIPPQPPQPSQSSQPLEPSRDFLQIPQHPASADTVLRWEIFDDKFPANALISSLFKPNLADTTDDLITAPSRLAPLDEENIPSLIDRFLQNVHTKNPILDVEALVKHGRRCADQGIGWDGRSCLVLLACALGSVVKPFDKAMPQGANIYRVSDDPMRGPTASSAKIYAKELQQADSCFALACRRLGSLKYSLLGAQCHFFAGVYLMYTLRPLASWHYFLHASIFFQVHLRMTHGIAGDFEEALNVPSSRLNSTTRKLKRLEQSLYWSAFKSECEFRVELPLQQSEISLGEYPDLFPSPPSPIPMDNASGDEHVTSDGQTFISAEELELRRHAVRLCNEEESWYYYLTEIALRRIGNRIVNTFFRQGRSAWIMNLKPSLRMAKEFEAQVSSWSAHLPPAMQHYETASVIRAPHEGNSNHVTRELSWAVDNRLLEMQTWLYQPFLFYFIHVAKPNLIRRMAISKNMEPRISSLLNSPESTSLGGDRVETIHDIPALDNEEVEMLHSLVASGIECCLKTIDVRSKCHRHHGLWYDLRSIMTASLILLAVIKSGQAAWIPGGADAVWGPTPGQYWHGSQDPIGGKIGKVLTQFEFWAEESPDLVRYKDILEGLVRDVRGNYS</sequence>
<keyword evidence="2" id="KW-1185">Reference proteome</keyword>
<gene>
    <name evidence="1" type="ORF">NLG97_g4483</name>
</gene>
<name>A0ACC1QV66_9HYPO</name>
<dbReference type="EMBL" id="JANAKD010000445">
    <property type="protein sequence ID" value="KAJ3493824.1"/>
    <property type="molecule type" value="Genomic_DNA"/>
</dbReference>
<organism evidence="1 2">
    <name type="scientific">Lecanicillium saksenae</name>
    <dbReference type="NCBI Taxonomy" id="468837"/>
    <lineage>
        <taxon>Eukaryota</taxon>
        <taxon>Fungi</taxon>
        <taxon>Dikarya</taxon>
        <taxon>Ascomycota</taxon>
        <taxon>Pezizomycotina</taxon>
        <taxon>Sordariomycetes</taxon>
        <taxon>Hypocreomycetidae</taxon>
        <taxon>Hypocreales</taxon>
        <taxon>Cordycipitaceae</taxon>
        <taxon>Lecanicillium</taxon>
    </lineage>
</organism>